<dbReference type="Proteomes" id="UP001338137">
    <property type="component" value="Unassembled WGS sequence"/>
</dbReference>
<keyword evidence="1" id="KW-0812">Transmembrane</keyword>
<dbReference type="InterPro" id="IPR006059">
    <property type="entry name" value="SBP"/>
</dbReference>
<dbReference type="PANTHER" id="PTHR43649">
    <property type="entry name" value="ARABINOSE-BINDING PROTEIN-RELATED"/>
    <property type="match status" value="1"/>
</dbReference>
<reference evidence="2 3" key="1">
    <citation type="submission" date="2023-03" db="EMBL/GenBank/DDBJ databases">
        <title>Bacillus Genome Sequencing.</title>
        <authorList>
            <person name="Dunlap C."/>
        </authorList>
    </citation>
    <scope>NUCLEOTIDE SEQUENCE [LARGE SCALE GENOMIC DNA]</scope>
    <source>
        <strain evidence="2 3">BD-533</strain>
    </source>
</reference>
<protein>
    <submittedName>
        <fullName evidence="2">Extracellular solute-binding protein</fullName>
    </submittedName>
</protein>
<gene>
    <name evidence="2" type="ORF">P4I72_33450</name>
</gene>
<sequence>MNRTGVVWIVLIMLVMASLAVYSTYFSQVRSFPEQRSSEVEKLECWVYNKTWEPYLSQFQSEHPQVDVKVRVFRSYQDLYDELLTSLSANTAPDLVELSSSYGVAELAESGALLPTRKYMPAASGSPVGEIVASFTTAFGYKGEEWAVPLGASIPVLFYNRDLVNRIGSAKQLSFSDLNRLGSTIQAWTTSGSKEWQQELAIDKDLSALFMNLWEGMEGETRSSRLSELLYMWRGLVYDSKVMKPLQHNLASSDFITGKTLFYAAGMENVEWFDRYIAGKFAYGLLPLPGSSANKLVPKLTAFAALSGDNKSKYATQLIQFMITKENQKKLLGLTGYLPVLQSVLEELRLDPAVSDKYNEILKLPLSFVQMQPSTQDRPRSQRISDILERIEGDPSAVEGDALEKLLPFMP</sequence>
<evidence type="ECO:0000313" key="3">
    <source>
        <dbReference type="Proteomes" id="UP001338137"/>
    </source>
</evidence>
<dbReference type="Pfam" id="PF13416">
    <property type="entry name" value="SBP_bac_8"/>
    <property type="match status" value="1"/>
</dbReference>
<dbReference type="InterPro" id="IPR050490">
    <property type="entry name" value="Bact_solute-bd_prot1"/>
</dbReference>
<dbReference type="Gene3D" id="3.40.190.10">
    <property type="entry name" value="Periplasmic binding protein-like II"/>
    <property type="match status" value="1"/>
</dbReference>
<keyword evidence="1" id="KW-1133">Transmembrane helix</keyword>
<dbReference type="SUPFAM" id="SSF53850">
    <property type="entry name" value="Periplasmic binding protein-like II"/>
    <property type="match status" value="1"/>
</dbReference>
<accession>A0ABU6GCT1</accession>
<feature type="transmembrane region" description="Helical" evidence="1">
    <location>
        <begin position="6"/>
        <end position="26"/>
    </location>
</feature>
<proteinExistence type="predicted"/>
<name>A0ABU6GCT1_9BACL</name>
<organism evidence="2 3">
    <name type="scientific">Paenibacillus alba</name>
    <dbReference type="NCBI Taxonomy" id="1197127"/>
    <lineage>
        <taxon>Bacteria</taxon>
        <taxon>Bacillati</taxon>
        <taxon>Bacillota</taxon>
        <taxon>Bacilli</taxon>
        <taxon>Bacillales</taxon>
        <taxon>Paenibacillaceae</taxon>
        <taxon>Paenibacillus</taxon>
    </lineage>
</organism>
<keyword evidence="1" id="KW-0472">Membrane</keyword>
<evidence type="ECO:0000313" key="2">
    <source>
        <dbReference type="EMBL" id="MEC0232013.1"/>
    </source>
</evidence>
<dbReference type="RefSeq" id="WP_326076121.1">
    <property type="nucleotide sequence ID" value="NZ_JARLKY010000110.1"/>
</dbReference>
<keyword evidence="3" id="KW-1185">Reference proteome</keyword>
<comment type="caution">
    <text evidence="2">The sequence shown here is derived from an EMBL/GenBank/DDBJ whole genome shotgun (WGS) entry which is preliminary data.</text>
</comment>
<evidence type="ECO:0000256" key="1">
    <source>
        <dbReference type="SAM" id="Phobius"/>
    </source>
</evidence>
<dbReference type="EMBL" id="JARLKY010000110">
    <property type="protein sequence ID" value="MEC0232013.1"/>
    <property type="molecule type" value="Genomic_DNA"/>
</dbReference>